<reference evidence="1" key="2">
    <citation type="submission" date="2020-09" db="EMBL/GenBank/DDBJ databases">
        <authorList>
            <person name="Sun Q."/>
            <person name="Zhou Y."/>
        </authorList>
    </citation>
    <scope>NUCLEOTIDE SEQUENCE</scope>
    <source>
        <strain evidence="1">CGMCC 4.7272</strain>
    </source>
</reference>
<name>A0A917NU66_9ACTN</name>
<evidence type="ECO:0000313" key="2">
    <source>
        <dbReference type="Proteomes" id="UP000625682"/>
    </source>
</evidence>
<dbReference type="AlphaFoldDB" id="A0A917NU66"/>
<sequence length="94" mass="9582">MAAHAPAWAAVGAEKAPVNQPRVAGEKPSRARCAELTMRPSCTSALTIALTCEFASDGGAVVMWHGCARAIRPVAVPAVAWWVGVAPRGCASAG</sequence>
<gene>
    <name evidence="1" type="ORF">GCM10012282_26370</name>
</gene>
<accession>A0A917NU66</accession>
<organism evidence="1 2">
    <name type="scientific">Streptomyces lacrimifluminis</name>
    <dbReference type="NCBI Taxonomy" id="1500077"/>
    <lineage>
        <taxon>Bacteria</taxon>
        <taxon>Bacillati</taxon>
        <taxon>Actinomycetota</taxon>
        <taxon>Actinomycetes</taxon>
        <taxon>Kitasatosporales</taxon>
        <taxon>Streptomycetaceae</taxon>
        <taxon>Streptomyces</taxon>
    </lineage>
</organism>
<comment type="caution">
    <text evidence="1">The sequence shown here is derived from an EMBL/GenBank/DDBJ whole genome shotgun (WGS) entry which is preliminary data.</text>
</comment>
<keyword evidence="2" id="KW-1185">Reference proteome</keyword>
<protein>
    <submittedName>
        <fullName evidence="1">Uncharacterized protein</fullName>
    </submittedName>
</protein>
<dbReference type="EMBL" id="BMMU01000007">
    <property type="protein sequence ID" value="GGJ28498.1"/>
    <property type="molecule type" value="Genomic_DNA"/>
</dbReference>
<proteinExistence type="predicted"/>
<dbReference type="Proteomes" id="UP000625682">
    <property type="component" value="Unassembled WGS sequence"/>
</dbReference>
<evidence type="ECO:0000313" key="1">
    <source>
        <dbReference type="EMBL" id="GGJ28498.1"/>
    </source>
</evidence>
<reference evidence="1" key="1">
    <citation type="journal article" date="2014" name="Int. J. Syst. Evol. Microbiol.">
        <title>Complete genome sequence of Corynebacterium casei LMG S-19264T (=DSM 44701T), isolated from a smear-ripened cheese.</title>
        <authorList>
            <consortium name="US DOE Joint Genome Institute (JGI-PGF)"/>
            <person name="Walter F."/>
            <person name="Albersmeier A."/>
            <person name="Kalinowski J."/>
            <person name="Ruckert C."/>
        </authorList>
    </citation>
    <scope>NUCLEOTIDE SEQUENCE</scope>
    <source>
        <strain evidence="1">CGMCC 4.7272</strain>
    </source>
</reference>